<dbReference type="SMART" id="SM00312">
    <property type="entry name" value="PX"/>
    <property type="match status" value="1"/>
</dbReference>
<evidence type="ECO:0000259" key="4">
    <source>
        <dbReference type="PROSITE" id="PS50195"/>
    </source>
</evidence>
<dbReference type="SMR" id="A9V0J7"/>
<dbReference type="PROSITE" id="PS50195">
    <property type="entry name" value="PX"/>
    <property type="match status" value="1"/>
</dbReference>
<feature type="region of interest" description="Disordered" evidence="2">
    <location>
        <begin position="413"/>
        <end position="443"/>
    </location>
</feature>
<evidence type="ECO:0000259" key="3">
    <source>
        <dbReference type="PROSITE" id="PS50132"/>
    </source>
</evidence>
<dbReference type="InterPro" id="IPR013937">
    <property type="entry name" value="Sorting_nexin_C"/>
</dbReference>
<feature type="domain" description="RGS" evidence="3">
    <location>
        <begin position="262"/>
        <end position="399"/>
    </location>
</feature>
<dbReference type="PROSITE" id="PS51207">
    <property type="entry name" value="PXA"/>
    <property type="match status" value="1"/>
</dbReference>
<dbReference type="PANTHER" id="PTHR22775:SF3">
    <property type="entry name" value="SORTING NEXIN-13"/>
    <property type="match status" value="1"/>
</dbReference>
<feature type="domain" description="PX" evidence="4">
    <location>
        <begin position="457"/>
        <end position="580"/>
    </location>
</feature>
<evidence type="ECO:0008006" key="8">
    <source>
        <dbReference type="Google" id="ProtNLM"/>
    </source>
</evidence>
<feature type="domain" description="PXA" evidence="5">
    <location>
        <begin position="29"/>
        <end position="205"/>
    </location>
</feature>
<dbReference type="Pfam" id="PF00787">
    <property type="entry name" value="PX"/>
    <property type="match status" value="1"/>
</dbReference>
<name>A9V0J7_MONBE</name>
<dbReference type="InterPro" id="IPR044926">
    <property type="entry name" value="RGS_subdomain_2"/>
</dbReference>
<dbReference type="PROSITE" id="PS50132">
    <property type="entry name" value="RGS"/>
    <property type="match status" value="1"/>
</dbReference>
<organism evidence="6 7">
    <name type="scientific">Monosiga brevicollis</name>
    <name type="common">Choanoflagellate</name>
    <dbReference type="NCBI Taxonomy" id="81824"/>
    <lineage>
        <taxon>Eukaryota</taxon>
        <taxon>Choanoflagellata</taxon>
        <taxon>Craspedida</taxon>
        <taxon>Salpingoecidae</taxon>
        <taxon>Monosiga</taxon>
    </lineage>
</organism>
<dbReference type="Gene3D" id="1.10.167.10">
    <property type="entry name" value="Regulator of G-protein Signalling 4, domain 2"/>
    <property type="match status" value="1"/>
</dbReference>
<dbReference type="PANTHER" id="PTHR22775">
    <property type="entry name" value="SORTING NEXIN"/>
    <property type="match status" value="1"/>
</dbReference>
<dbReference type="SUPFAM" id="SSF48097">
    <property type="entry name" value="Regulator of G-protein signaling, RGS"/>
    <property type="match status" value="1"/>
</dbReference>
<evidence type="ECO:0000259" key="5">
    <source>
        <dbReference type="PROSITE" id="PS51207"/>
    </source>
</evidence>
<dbReference type="InterPro" id="IPR003114">
    <property type="entry name" value="Phox_assoc"/>
</dbReference>
<dbReference type="Proteomes" id="UP000001357">
    <property type="component" value="Unassembled WGS sequence"/>
</dbReference>
<dbReference type="InterPro" id="IPR001683">
    <property type="entry name" value="PX_dom"/>
</dbReference>
<comment type="similarity">
    <text evidence="1">Belongs to the sorting nexin family.</text>
</comment>
<dbReference type="InterPro" id="IPR016137">
    <property type="entry name" value="RGS"/>
</dbReference>
<dbReference type="SMART" id="SM00315">
    <property type="entry name" value="RGS"/>
    <property type="match status" value="1"/>
</dbReference>
<evidence type="ECO:0000313" key="7">
    <source>
        <dbReference type="Proteomes" id="UP000001357"/>
    </source>
</evidence>
<dbReference type="KEGG" id="mbr:MONBRDRAFT_25827"/>
<dbReference type="CDD" id="cd07440">
    <property type="entry name" value="RGS"/>
    <property type="match status" value="1"/>
</dbReference>
<gene>
    <name evidence="6" type="ORF">MONBRDRAFT_25827</name>
</gene>
<dbReference type="eggNOG" id="KOG2101">
    <property type="taxonomic scope" value="Eukaryota"/>
</dbReference>
<feature type="compositionally biased region" description="Low complexity" evidence="2">
    <location>
        <begin position="416"/>
        <end position="430"/>
    </location>
</feature>
<proteinExistence type="inferred from homology"/>
<dbReference type="InterPro" id="IPR036305">
    <property type="entry name" value="RGS_sf"/>
</dbReference>
<dbReference type="SMART" id="SM00313">
    <property type="entry name" value="PXA"/>
    <property type="match status" value="1"/>
</dbReference>
<sequence>MSPVHRLALPLLQPEVHPVPRVDKRVSGALVIDEKIQTVISLLLRDYLEWWFKSSSDDQDFVIECERLIHNILIELSVRCKEIDVTEFVTTTVVDVLVKHIRLYRATQAEVAKKFKAVAPSNEAEAIKLENDRAEFFVQKAFNKQQLKGICTKPENELNGDYINSFPACLLDENLLSYQAILDVANISSDVQEIKWMLQRVEEAIQATVQSQDEGTVRQSYLHQMEALLFAQAQVANRYAVLTGRPRTQSAPSTNSQQEILPLKFILRNSVAIVYFEEFMLAKEQSHLLAFWREVSNWRRKTFEARSRMAKETLPVERMQMAERRIKEDALRIFFLYLTDDAEQHIAMPLDLVAETHELICQSTAEVTAFDQIHATVQELLHSDFYPEFLKSDAYDRCLYTLKFDDQLDPAQASIPTATEPGAAPEASGPVLQQPVSAASATDGKDINLEEHEYVGWWSAELLDHEEGEDESRKSFTVYVLKIRFQSETTGEIREWICKRRYSEFDNFTNRLKGLYPDLKSRLNLPKKKLMGRKNSEFVEKRQSGLRTWLKELLSVDTLKKRKELQKEIAIFLREGTFEKTNVSFASKVLGRHRTTSIRSEEEHDSDEQNLTESLQKDNLLSILLRVAEVVFELNANPWLRRRVMGMLETFVTATYGSSINRKVGAAIDAAFAPDQVAAWVTQYQEATWPNDTLAVEFPPRTQDARALTRLEARLKLLGCLPDEVKGIIGRETAKRGVMRYVDFADRELNSF</sequence>
<dbReference type="InterPro" id="IPR036871">
    <property type="entry name" value="PX_dom_sf"/>
</dbReference>
<dbReference type="EMBL" id="CH991552">
    <property type="protein sequence ID" value="EDQ89028.1"/>
    <property type="molecule type" value="Genomic_DNA"/>
</dbReference>
<evidence type="ECO:0000256" key="2">
    <source>
        <dbReference type="SAM" id="MobiDB-lite"/>
    </source>
</evidence>
<dbReference type="GeneID" id="5891442"/>
<dbReference type="Pfam" id="PF02194">
    <property type="entry name" value="PXA"/>
    <property type="match status" value="1"/>
</dbReference>
<dbReference type="Pfam" id="PF00615">
    <property type="entry name" value="RGS"/>
    <property type="match status" value="1"/>
</dbReference>
<dbReference type="Gene3D" id="3.30.1520.10">
    <property type="entry name" value="Phox-like domain"/>
    <property type="match status" value="1"/>
</dbReference>
<dbReference type="OMA" id="EHRMEIL"/>
<dbReference type="CDD" id="cd06093">
    <property type="entry name" value="PX_domain"/>
    <property type="match status" value="1"/>
</dbReference>
<dbReference type="FunCoup" id="A9V0J7">
    <property type="interactions" value="708"/>
</dbReference>
<dbReference type="RefSeq" id="XP_001746133.1">
    <property type="nucleotide sequence ID" value="XM_001746081.1"/>
</dbReference>
<evidence type="ECO:0000256" key="1">
    <source>
        <dbReference type="ARBA" id="ARBA00010883"/>
    </source>
</evidence>
<dbReference type="GO" id="GO:0035091">
    <property type="term" value="F:phosphatidylinositol binding"/>
    <property type="evidence" value="ECO:0000318"/>
    <property type="project" value="GO_Central"/>
</dbReference>
<protein>
    <recommendedName>
        <fullName evidence="8">PX domain-containing protein</fullName>
    </recommendedName>
</protein>
<dbReference type="InParanoid" id="A9V0J7"/>
<reference evidence="6 7" key="1">
    <citation type="journal article" date="2008" name="Nature">
        <title>The genome of the choanoflagellate Monosiga brevicollis and the origin of metazoans.</title>
        <authorList>
            <consortium name="JGI Sequencing"/>
            <person name="King N."/>
            <person name="Westbrook M.J."/>
            <person name="Young S.L."/>
            <person name="Kuo A."/>
            <person name="Abedin M."/>
            <person name="Chapman J."/>
            <person name="Fairclough S."/>
            <person name="Hellsten U."/>
            <person name="Isogai Y."/>
            <person name="Letunic I."/>
            <person name="Marr M."/>
            <person name="Pincus D."/>
            <person name="Putnam N."/>
            <person name="Rokas A."/>
            <person name="Wright K.J."/>
            <person name="Zuzow R."/>
            <person name="Dirks W."/>
            <person name="Good M."/>
            <person name="Goodstein D."/>
            <person name="Lemons D."/>
            <person name="Li W."/>
            <person name="Lyons J.B."/>
            <person name="Morris A."/>
            <person name="Nichols S."/>
            <person name="Richter D.J."/>
            <person name="Salamov A."/>
            <person name="Bork P."/>
            <person name="Lim W.A."/>
            <person name="Manning G."/>
            <person name="Miller W.T."/>
            <person name="McGinnis W."/>
            <person name="Shapiro H."/>
            <person name="Tjian R."/>
            <person name="Grigoriev I.V."/>
            <person name="Rokhsar D."/>
        </authorList>
    </citation>
    <scope>NUCLEOTIDE SEQUENCE [LARGE SCALE GENOMIC DNA]</scope>
    <source>
        <strain evidence="7">MX1 / ATCC 50154</strain>
    </source>
</reference>
<dbReference type="AlphaFoldDB" id="A9V0J7"/>
<accession>A9V0J7</accession>
<evidence type="ECO:0000313" key="6">
    <source>
        <dbReference type="EMBL" id="EDQ89028.1"/>
    </source>
</evidence>
<dbReference type="SUPFAM" id="SSF64268">
    <property type="entry name" value="PX domain"/>
    <property type="match status" value="1"/>
</dbReference>
<keyword evidence="7" id="KW-1185">Reference proteome</keyword>
<dbReference type="Pfam" id="PF08628">
    <property type="entry name" value="Nexin_C"/>
    <property type="match status" value="1"/>
</dbReference>